<name>A0ABW4CXV9_9LACO</name>
<gene>
    <name evidence="4" type="ORF">ACFQ5K_09690</name>
</gene>
<dbReference type="Gene3D" id="3.90.550.10">
    <property type="entry name" value="Spore Coat Polysaccharide Biosynthesis Protein SpsA, Chain A"/>
    <property type="match status" value="1"/>
</dbReference>
<dbReference type="SUPFAM" id="SSF53448">
    <property type="entry name" value="Nucleotide-diphospho-sugar transferases"/>
    <property type="match status" value="1"/>
</dbReference>
<accession>A0ABW4CXV9</accession>
<keyword evidence="2" id="KW-0808">Transferase</keyword>
<evidence type="ECO:0000313" key="4">
    <source>
        <dbReference type="EMBL" id="MFD1441644.1"/>
    </source>
</evidence>
<proteinExistence type="predicted"/>
<organism evidence="4 5">
    <name type="scientific">Lacticaseibacillus hegangensis</name>
    <dbReference type="NCBI Taxonomy" id="2486010"/>
    <lineage>
        <taxon>Bacteria</taxon>
        <taxon>Bacillati</taxon>
        <taxon>Bacillota</taxon>
        <taxon>Bacilli</taxon>
        <taxon>Lactobacillales</taxon>
        <taxon>Lactobacillaceae</taxon>
        <taxon>Lacticaseibacillus</taxon>
    </lineage>
</organism>
<dbReference type="PANTHER" id="PTHR22916:SF51">
    <property type="entry name" value="GLYCOSYLTRANSFERASE EPSH-RELATED"/>
    <property type="match status" value="1"/>
</dbReference>
<dbReference type="PANTHER" id="PTHR22916">
    <property type="entry name" value="GLYCOSYLTRANSFERASE"/>
    <property type="match status" value="1"/>
</dbReference>
<dbReference type="Proteomes" id="UP001597212">
    <property type="component" value="Unassembled WGS sequence"/>
</dbReference>
<feature type="domain" description="Glycosyltransferase 2-like" evidence="3">
    <location>
        <begin position="7"/>
        <end position="162"/>
    </location>
</feature>
<keyword evidence="5" id="KW-1185">Reference proteome</keyword>
<evidence type="ECO:0000256" key="2">
    <source>
        <dbReference type="ARBA" id="ARBA00022679"/>
    </source>
</evidence>
<evidence type="ECO:0000259" key="3">
    <source>
        <dbReference type="Pfam" id="PF00535"/>
    </source>
</evidence>
<dbReference type="CDD" id="cd00761">
    <property type="entry name" value="Glyco_tranf_GTA_type"/>
    <property type="match status" value="1"/>
</dbReference>
<dbReference type="EMBL" id="JBHTOK010000072">
    <property type="protein sequence ID" value="MFD1441644.1"/>
    <property type="molecule type" value="Genomic_DNA"/>
</dbReference>
<reference evidence="5" key="1">
    <citation type="journal article" date="2019" name="Int. J. Syst. Evol. Microbiol.">
        <title>The Global Catalogue of Microorganisms (GCM) 10K type strain sequencing project: providing services to taxonomists for standard genome sequencing and annotation.</title>
        <authorList>
            <consortium name="The Broad Institute Genomics Platform"/>
            <consortium name="The Broad Institute Genome Sequencing Center for Infectious Disease"/>
            <person name="Wu L."/>
            <person name="Ma J."/>
        </authorList>
    </citation>
    <scope>NUCLEOTIDE SEQUENCE [LARGE SCALE GENOMIC DNA]</scope>
    <source>
        <strain evidence="5">CCM 8912</strain>
    </source>
</reference>
<dbReference type="RefSeq" id="WP_164506197.1">
    <property type="nucleotide sequence ID" value="NZ_JBHTOK010000072.1"/>
</dbReference>
<sequence>MDNYDLSIIIPVYNASQDLMKCLNSVCQQVRDVEDRVEIIIVDDGSTDNSENVISRYENNFHLKVVRQKNKGLSAARNAGISLATGKYLYFLDSDDYLLPGAVKAFLDYTVTEADCVQFSFQRVNSQGQVRRLVRFNDFFFRNADVFTEQWSGYPWGKLFRRTLLCPFGFPEGFWFEDTVIPALIWPRVNNYVLSSTCAQAYVDNPHGITRSAARSSRSIEHITILRVLFKEQDVLGIQRSGAALDFWREHISSKAFGRVRKLSLSAQRQMLEEIHRLTISYPELLASSRSLKSRVLNASITGESLFCWAVCSLLG</sequence>
<dbReference type="InterPro" id="IPR029044">
    <property type="entry name" value="Nucleotide-diphossugar_trans"/>
</dbReference>
<comment type="caution">
    <text evidence="4">The sequence shown here is derived from an EMBL/GenBank/DDBJ whole genome shotgun (WGS) entry which is preliminary data.</text>
</comment>
<protein>
    <submittedName>
        <fullName evidence="4">Glycosyltransferase family 2 protein</fullName>
    </submittedName>
</protein>
<keyword evidence="1" id="KW-0328">Glycosyltransferase</keyword>
<evidence type="ECO:0000256" key="1">
    <source>
        <dbReference type="ARBA" id="ARBA00022676"/>
    </source>
</evidence>
<dbReference type="Pfam" id="PF00535">
    <property type="entry name" value="Glycos_transf_2"/>
    <property type="match status" value="1"/>
</dbReference>
<dbReference type="InterPro" id="IPR001173">
    <property type="entry name" value="Glyco_trans_2-like"/>
</dbReference>
<evidence type="ECO:0000313" key="5">
    <source>
        <dbReference type="Proteomes" id="UP001597212"/>
    </source>
</evidence>